<keyword evidence="1" id="KW-0812">Transmembrane</keyword>
<dbReference type="GO" id="GO:0030334">
    <property type="term" value="P:regulation of cell migration"/>
    <property type="evidence" value="ECO:0007669"/>
    <property type="project" value="TreeGrafter"/>
</dbReference>
<accession>A0A9Y3R6P2</accession>
<dbReference type="Proteomes" id="UP000695023">
    <property type="component" value="Unplaced"/>
</dbReference>
<dbReference type="Pfam" id="PF01833">
    <property type="entry name" value="TIG"/>
    <property type="match status" value="1"/>
</dbReference>
<keyword evidence="1" id="KW-1133">Transmembrane helix</keyword>
<feature type="domain" description="IPT/TIG" evidence="2">
    <location>
        <begin position="91"/>
        <end position="180"/>
    </location>
</feature>
<evidence type="ECO:0000259" key="2">
    <source>
        <dbReference type="SMART" id="SM00429"/>
    </source>
</evidence>
<dbReference type="RefSeq" id="XP_005728240.1">
    <property type="nucleotide sequence ID" value="XM_005728183.1"/>
</dbReference>
<evidence type="ECO:0000256" key="1">
    <source>
        <dbReference type="SAM" id="Phobius"/>
    </source>
</evidence>
<feature type="domain" description="IPT/TIG" evidence="2">
    <location>
        <begin position="3"/>
        <end position="89"/>
    </location>
</feature>
<dbReference type="GO" id="GO:0007399">
    <property type="term" value="P:nervous system development"/>
    <property type="evidence" value="ECO:0007669"/>
    <property type="project" value="UniProtKB-ARBA"/>
</dbReference>
<protein>
    <submittedName>
        <fullName evidence="4">Plexin-B2-like</fullName>
    </submittedName>
</protein>
<dbReference type="SUPFAM" id="SSF81296">
    <property type="entry name" value="E set domains"/>
    <property type="match status" value="2"/>
</dbReference>
<dbReference type="GeneID" id="102202379"/>
<dbReference type="GO" id="GO:0050772">
    <property type="term" value="P:positive regulation of axonogenesis"/>
    <property type="evidence" value="ECO:0007669"/>
    <property type="project" value="TreeGrafter"/>
</dbReference>
<sequence length="303" mass="33645">MPEEVMPNRGPKAGGTLITISGLFLNAGSKEDVQVTIGGVNCSVEHFGENITCRTGEYRVDKVPSDPLDVVMKYGKRTTKSIPATFRFVENPTVQDHQPKASFVCGGRNIVVTGTRFDIIQTAIMKVQGRDWSSSEFAHEKNATVIQFQSPTVNGSADQHLKTVIKLDNWEKELKPFFYHPDPSFNNLQNKIITANSIIIVTGRGFSKAMTAKEAQAFVGDVQYVVCILQDDKLFLDTPSSPPRAHSTQVDVKIKFGKGVWVVGSMEFEDKDYSLYMIIRIILLVTLVTITISVYCATRAQLF</sequence>
<dbReference type="AlphaFoldDB" id="A0A9Y3R6P2"/>
<dbReference type="GO" id="GO:0008360">
    <property type="term" value="P:regulation of cell shape"/>
    <property type="evidence" value="ECO:0007669"/>
    <property type="project" value="TreeGrafter"/>
</dbReference>
<dbReference type="GO" id="GO:0005886">
    <property type="term" value="C:plasma membrane"/>
    <property type="evidence" value="ECO:0007669"/>
    <property type="project" value="TreeGrafter"/>
</dbReference>
<name>A0A9Y3R6P2_9CICH</name>
<dbReference type="PANTHER" id="PTHR22625:SF9">
    <property type="entry name" value="PLEXIN-B2"/>
    <property type="match status" value="1"/>
</dbReference>
<dbReference type="FunFam" id="2.60.40.10:FF:000798">
    <property type="entry name" value="Plexin B2"/>
    <property type="match status" value="1"/>
</dbReference>
<evidence type="ECO:0000313" key="3">
    <source>
        <dbReference type="Proteomes" id="UP000695023"/>
    </source>
</evidence>
<organism evidence="3 4">
    <name type="scientific">Pundamilia nyererei</name>
    <dbReference type="NCBI Taxonomy" id="303518"/>
    <lineage>
        <taxon>Eukaryota</taxon>
        <taxon>Metazoa</taxon>
        <taxon>Chordata</taxon>
        <taxon>Craniata</taxon>
        <taxon>Vertebrata</taxon>
        <taxon>Euteleostomi</taxon>
        <taxon>Actinopterygii</taxon>
        <taxon>Neopterygii</taxon>
        <taxon>Teleostei</taxon>
        <taxon>Neoteleostei</taxon>
        <taxon>Acanthomorphata</taxon>
        <taxon>Ovalentaria</taxon>
        <taxon>Cichlomorphae</taxon>
        <taxon>Cichliformes</taxon>
        <taxon>Cichlidae</taxon>
        <taxon>African cichlids</taxon>
        <taxon>Pseudocrenilabrinae</taxon>
        <taxon>Haplochromini</taxon>
        <taxon>Pundamilia</taxon>
    </lineage>
</organism>
<dbReference type="GO" id="GO:0007162">
    <property type="term" value="P:negative regulation of cell adhesion"/>
    <property type="evidence" value="ECO:0007669"/>
    <property type="project" value="TreeGrafter"/>
</dbReference>
<evidence type="ECO:0000313" key="4">
    <source>
        <dbReference type="RefSeq" id="XP_005728240.1"/>
    </source>
</evidence>
<feature type="transmembrane region" description="Helical" evidence="1">
    <location>
        <begin position="273"/>
        <end position="297"/>
    </location>
</feature>
<reference evidence="4" key="1">
    <citation type="submission" date="2025-08" db="UniProtKB">
        <authorList>
            <consortium name="RefSeq"/>
        </authorList>
    </citation>
    <scope>IDENTIFICATION</scope>
</reference>
<gene>
    <name evidence="4" type="primary">LOC102202379</name>
</gene>
<dbReference type="InterPro" id="IPR014756">
    <property type="entry name" value="Ig_E-set"/>
</dbReference>
<dbReference type="InterPro" id="IPR002909">
    <property type="entry name" value="IPT_dom"/>
</dbReference>
<keyword evidence="3" id="KW-1185">Reference proteome</keyword>
<dbReference type="GO" id="GO:0017154">
    <property type="term" value="F:semaphorin receptor activity"/>
    <property type="evidence" value="ECO:0007669"/>
    <property type="project" value="InterPro"/>
</dbReference>
<proteinExistence type="predicted"/>
<dbReference type="SMART" id="SM00429">
    <property type="entry name" value="IPT"/>
    <property type="match status" value="2"/>
</dbReference>
<dbReference type="PANTHER" id="PTHR22625">
    <property type="entry name" value="PLEXIN"/>
    <property type="match status" value="1"/>
</dbReference>
<dbReference type="InterPro" id="IPR013783">
    <property type="entry name" value="Ig-like_fold"/>
</dbReference>
<keyword evidence="1" id="KW-0472">Membrane</keyword>
<dbReference type="Gene3D" id="2.60.40.10">
    <property type="entry name" value="Immunoglobulins"/>
    <property type="match status" value="2"/>
</dbReference>
<dbReference type="GO" id="GO:0002116">
    <property type="term" value="C:semaphorin receptor complex"/>
    <property type="evidence" value="ECO:0007669"/>
    <property type="project" value="TreeGrafter"/>
</dbReference>
<dbReference type="InterPro" id="IPR031148">
    <property type="entry name" value="Plexin"/>
</dbReference>